<dbReference type="SMART" id="SM00234">
    <property type="entry name" value="START"/>
    <property type="match status" value="1"/>
</dbReference>
<protein>
    <recommendedName>
        <fullName evidence="17">Homeobox domain-containing protein</fullName>
    </recommendedName>
</protein>
<dbReference type="eggNOG" id="ENOG502QUI1">
    <property type="taxonomic scope" value="Eukaryota"/>
</dbReference>
<dbReference type="GO" id="GO:0008289">
    <property type="term" value="F:lipid binding"/>
    <property type="evidence" value="ECO:0007669"/>
    <property type="project" value="InterPro"/>
</dbReference>
<evidence type="ECO:0000256" key="8">
    <source>
        <dbReference type="ARBA" id="ARBA00023242"/>
    </source>
</evidence>
<evidence type="ECO:0000256" key="7">
    <source>
        <dbReference type="ARBA" id="ARBA00023163"/>
    </source>
</evidence>
<dbReference type="InterPro" id="IPR023393">
    <property type="entry name" value="START-like_dom_sf"/>
</dbReference>
<keyword evidence="16" id="KW-1185">Reference proteome</keyword>
<feature type="coiled-coil region" evidence="11">
    <location>
        <begin position="150"/>
        <end position="180"/>
    </location>
</feature>
<dbReference type="InterPro" id="IPR001356">
    <property type="entry name" value="HD"/>
</dbReference>
<accession>A0A0E0JP01</accession>
<dbReference type="OMA" id="SYHTWTK"/>
<dbReference type="InterPro" id="IPR002913">
    <property type="entry name" value="START_lipid-bd_dom"/>
</dbReference>
<dbReference type="InterPro" id="IPR017970">
    <property type="entry name" value="Homeobox_CS"/>
</dbReference>
<dbReference type="GO" id="GO:0000981">
    <property type="term" value="F:DNA-binding transcription factor activity, RNA polymerase II-specific"/>
    <property type="evidence" value="ECO:0007669"/>
    <property type="project" value="InterPro"/>
</dbReference>
<comment type="subcellular location">
    <subcellularLocation>
        <location evidence="1 9 10">Nucleus</location>
    </subcellularLocation>
</comment>
<feature type="region of interest" description="Disordered" evidence="12">
    <location>
        <begin position="610"/>
        <end position="635"/>
    </location>
</feature>
<feature type="region of interest" description="Disordered" evidence="12">
    <location>
        <begin position="260"/>
        <end position="283"/>
    </location>
</feature>
<dbReference type="SUPFAM" id="SSF55961">
    <property type="entry name" value="Bet v1-like"/>
    <property type="match status" value="2"/>
</dbReference>
<dbReference type="PROSITE" id="PS50071">
    <property type="entry name" value="HOMEOBOX_2"/>
    <property type="match status" value="1"/>
</dbReference>
<evidence type="ECO:0000256" key="12">
    <source>
        <dbReference type="SAM" id="MobiDB-lite"/>
    </source>
</evidence>
<dbReference type="Gramene" id="OPUNC01G30780.1">
    <property type="protein sequence ID" value="OPUNC01G30780.1"/>
    <property type="gene ID" value="OPUNC01G30780"/>
</dbReference>
<dbReference type="CDD" id="cd00086">
    <property type="entry name" value="homeodomain"/>
    <property type="match status" value="1"/>
</dbReference>
<sequence>MGTNRPPPRTKDFFAAPALSLTLAGVFGRKNGPAASGGDEVEEGDEEVQAAGEAVEISSENAGPGCSQSQSGGGSGEDGGHDDDDGEGSKKKRRKNYHRHTAEQIRIMEALFKESPHPDERQRQQVSKQLGLSARQVKFWFQNRRTQIKAVQERHENSLLKSELEKLQDEHRAMRELAKKPSRCPNCGVAAASSDAAAADAAADTREQRLRLENAKLKTEVCMHRLARPFRCATCKALTPAEWRCWDSFQIERLRRGTPGKAAADGVASPTSPPCSTGAVQASNRSPLHENDGGFVCHDDDKPRILELAGRALDELVGMCSSGEPLWVRGVETGRDILNYDEYVRLFRHDHGGSGDQPPGWSVEASRECGLVYLDTVQLVHAFMDVDKWKALFPTMISKAATLEVINNGEKDGRDGVLQLMYAQLQTLTPMVPTRELYFARYCKKVAAERWAIVDVSFDESETGVHESSPVRCWKNPSGCLIEEENNGRCKVTWLEHTRCRRCTAPPVYRVVTASGVAFGARRWVAALQLQCERVVFAVATNVPTRDSTGKTINDTQRRVIHHPWPSHGSRLYAGVSTLAGRRSVLKLAHRMTSSLCRAVGASRAMAWRRAPKGGSGGNDDDIWLTSRENAGDDPGEPQGLIACAAASTWLPVNPTALLDLLRDESRRPEWDVMLPAKSVQSCVNLAKGKDRTNCVTAYAARPEEEEEGGGKWVLQDICTNPCESMIAYAAIDAAALQPVIAGHDSSGVHFLPCGFITVMPDGLESKPAVITVSRRGGEAWGAGSLVTVAFQVPASSSAAGTLSSDSVEAVTGLVSSTLRNIRKALGCEEDF</sequence>
<dbReference type="SUPFAM" id="SSF46689">
    <property type="entry name" value="Homeodomain-like"/>
    <property type="match status" value="1"/>
</dbReference>
<dbReference type="Pfam" id="PF00046">
    <property type="entry name" value="Homeodomain"/>
    <property type="match status" value="1"/>
</dbReference>
<feature type="compositionally biased region" description="Basic residues" evidence="12">
    <location>
        <begin position="90"/>
        <end position="99"/>
    </location>
</feature>
<evidence type="ECO:0000259" key="14">
    <source>
        <dbReference type="PROSITE" id="PS50848"/>
    </source>
</evidence>
<keyword evidence="5 9" id="KW-0238">DNA-binding</keyword>
<evidence type="ECO:0000256" key="1">
    <source>
        <dbReference type="ARBA" id="ARBA00004123"/>
    </source>
</evidence>
<dbReference type="PANTHER" id="PTHR45654">
    <property type="entry name" value="HOMEOBOX-LEUCINE ZIPPER PROTEIN MERISTEM L1"/>
    <property type="match status" value="1"/>
</dbReference>
<dbReference type="GO" id="GO:0003677">
    <property type="term" value="F:DNA binding"/>
    <property type="evidence" value="ECO:0007669"/>
    <property type="project" value="UniProtKB-UniRule"/>
</dbReference>
<reference evidence="15" key="2">
    <citation type="submission" date="2018-05" db="EMBL/GenBank/DDBJ databases">
        <title>OpunRS2 (Oryza punctata Reference Sequence Version 2).</title>
        <authorList>
            <person name="Zhang J."/>
            <person name="Kudrna D."/>
            <person name="Lee S."/>
            <person name="Talag J."/>
            <person name="Welchert J."/>
            <person name="Wing R.A."/>
        </authorList>
    </citation>
    <scope>NUCLEOTIDE SEQUENCE [LARGE SCALE GENOMIC DNA]</scope>
</reference>
<evidence type="ECO:0000256" key="5">
    <source>
        <dbReference type="ARBA" id="ARBA00023125"/>
    </source>
</evidence>
<keyword evidence="8 9" id="KW-0539">Nucleus</keyword>
<feature type="compositionally biased region" description="Polar residues" evidence="12">
    <location>
        <begin position="274"/>
        <end position="283"/>
    </location>
</feature>
<evidence type="ECO:0000256" key="9">
    <source>
        <dbReference type="PROSITE-ProRule" id="PRU00108"/>
    </source>
</evidence>
<dbReference type="Gene3D" id="1.10.10.60">
    <property type="entry name" value="Homeodomain-like"/>
    <property type="match status" value="1"/>
</dbReference>
<dbReference type="FunFam" id="1.10.10.60:FF:000229">
    <property type="entry name" value="Homeobox-leucine zipper protein HDG1"/>
    <property type="match status" value="1"/>
</dbReference>
<dbReference type="GO" id="GO:0005634">
    <property type="term" value="C:nucleus"/>
    <property type="evidence" value="ECO:0007669"/>
    <property type="project" value="UniProtKB-SubCell"/>
</dbReference>
<dbReference type="PROSITE" id="PS00027">
    <property type="entry name" value="HOMEOBOX_1"/>
    <property type="match status" value="1"/>
</dbReference>
<feature type="compositionally biased region" description="Acidic residues" evidence="12">
    <location>
        <begin position="39"/>
        <end position="48"/>
    </location>
</feature>
<evidence type="ECO:0000256" key="2">
    <source>
        <dbReference type="ARBA" id="ARBA00006789"/>
    </source>
</evidence>
<dbReference type="HOGENOM" id="CLU_015002_2_0_1"/>
<dbReference type="Gene3D" id="3.30.530.20">
    <property type="match status" value="1"/>
</dbReference>
<keyword evidence="4 11" id="KW-0175">Coiled coil</keyword>
<dbReference type="PANTHER" id="PTHR45654:SF24">
    <property type="entry name" value="HOMEOBOX-LEUCINE ZIPPER PROTEIN GLABRA 2"/>
    <property type="match status" value="1"/>
</dbReference>
<evidence type="ECO:0000256" key="6">
    <source>
        <dbReference type="ARBA" id="ARBA00023155"/>
    </source>
</evidence>
<dbReference type="SMART" id="SM00389">
    <property type="entry name" value="HOX"/>
    <property type="match status" value="1"/>
</dbReference>
<evidence type="ECO:0000256" key="10">
    <source>
        <dbReference type="RuleBase" id="RU000682"/>
    </source>
</evidence>
<feature type="domain" description="Homeobox" evidence="13">
    <location>
        <begin position="91"/>
        <end position="151"/>
    </location>
</feature>
<feature type="region of interest" description="Disordered" evidence="12">
    <location>
        <begin position="28"/>
        <end position="102"/>
    </location>
</feature>
<evidence type="ECO:0000313" key="15">
    <source>
        <dbReference type="EnsemblPlants" id="OPUNC01G30780.1"/>
    </source>
</evidence>
<reference evidence="15" key="1">
    <citation type="submission" date="2015-04" db="UniProtKB">
        <authorList>
            <consortium name="EnsemblPlants"/>
        </authorList>
    </citation>
    <scope>IDENTIFICATION</scope>
</reference>
<dbReference type="Proteomes" id="UP000026962">
    <property type="component" value="Chromosome 1"/>
</dbReference>
<feature type="DNA-binding region" description="Homeobox" evidence="9">
    <location>
        <begin position="93"/>
        <end position="152"/>
    </location>
</feature>
<dbReference type="InterPro" id="IPR042160">
    <property type="entry name" value="HD-Zip_IV"/>
</dbReference>
<evidence type="ECO:0008006" key="17">
    <source>
        <dbReference type="Google" id="ProtNLM"/>
    </source>
</evidence>
<evidence type="ECO:0000256" key="11">
    <source>
        <dbReference type="SAM" id="Coils"/>
    </source>
</evidence>
<proteinExistence type="inferred from homology"/>
<keyword evidence="7" id="KW-0804">Transcription</keyword>
<keyword evidence="3" id="KW-0805">Transcription regulation</keyword>
<feature type="domain" description="START" evidence="14">
    <location>
        <begin position="298"/>
        <end position="537"/>
    </location>
</feature>
<dbReference type="Pfam" id="PF25797">
    <property type="entry name" value="PDF2_C"/>
    <property type="match status" value="1"/>
</dbReference>
<dbReference type="InterPro" id="IPR009057">
    <property type="entry name" value="Homeodomain-like_sf"/>
</dbReference>
<dbReference type="PROSITE" id="PS50848">
    <property type="entry name" value="START"/>
    <property type="match status" value="1"/>
</dbReference>
<evidence type="ECO:0000313" key="16">
    <source>
        <dbReference type="Proteomes" id="UP000026962"/>
    </source>
</evidence>
<organism evidence="15">
    <name type="scientific">Oryza punctata</name>
    <name type="common">Red rice</name>
    <dbReference type="NCBI Taxonomy" id="4537"/>
    <lineage>
        <taxon>Eukaryota</taxon>
        <taxon>Viridiplantae</taxon>
        <taxon>Streptophyta</taxon>
        <taxon>Embryophyta</taxon>
        <taxon>Tracheophyta</taxon>
        <taxon>Spermatophyta</taxon>
        <taxon>Magnoliopsida</taxon>
        <taxon>Liliopsida</taxon>
        <taxon>Poales</taxon>
        <taxon>Poaceae</taxon>
        <taxon>BOP clade</taxon>
        <taxon>Oryzoideae</taxon>
        <taxon>Oryzeae</taxon>
        <taxon>Oryzinae</taxon>
        <taxon>Oryza</taxon>
    </lineage>
</organism>
<name>A0A0E0JP01_ORYPU</name>
<evidence type="ECO:0000259" key="13">
    <source>
        <dbReference type="PROSITE" id="PS50071"/>
    </source>
</evidence>
<dbReference type="EnsemblPlants" id="OPUNC01G30780.1">
    <property type="protein sequence ID" value="OPUNC01G30780.1"/>
    <property type="gene ID" value="OPUNC01G30780"/>
</dbReference>
<evidence type="ECO:0000256" key="4">
    <source>
        <dbReference type="ARBA" id="ARBA00023054"/>
    </source>
</evidence>
<dbReference type="AlphaFoldDB" id="A0A0E0JP01"/>
<keyword evidence="6 9" id="KW-0371">Homeobox</keyword>
<dbReference type="InterPro" id="IPR057993">
    <property type="entry name" value="HD-Zip_IV_C"/>
</dbReference>
<dbReference type="STRING" id="4537.A0A0E0JP01"/>
<dbReference type="Pfam" id="PF01852">
    <property type="entry name" value="START"/>
    <property type="match status" value="1"/>
</dbReference>
<evidence type="ECO:0000256" key="3">
    <source>
        <dbReference type="ARBA" id="ARBA00023015"/>
    </source>
</evidence>
<comment type="similarity">
    <text evidence="2">Belongs to the HD-ZIP homeobox family. Class IV subfamily.</text>
</comment>
<dbReference type="CDD" id="cd08875">
    <property type="entry name" value="START_ArGLABRA2_like"/>
    <property type="match status" value="1"/>
</dbReference>